<evidence type="ECO:0000256" key="1">
    <source>
        <dbReference type="SAM" id="Phobius"/>
    </source>
</evidence>
<dbReference type="EMBL" id="JASNVH010000015">
    <property type="protein sequence ID" value="MDK4307705.1"/>
    <property type="molecule type" value="Genomic_DNA"/>
</dbReference>
<reference evidence="3 5" key="1">
    <citation type="submission" date="2023-05" db="EMBL/GenBank/DDBJ databases">
        <title>Metabolic capabilities are highly conserved among human nasal-associated Corynebacterium species in pangenomic analyses.</title>
        <authorList>
            <person name="Tran T.H."/>
            <person name="Roberts A.Q."/>
            <person name="Escapa I.F."/>
            <person name="Gao W."/>
            <person name="Conlan S."/>
            <person name="Kong H."/>
            <person name="Segre J.A."/>
            <person name="Kelly M.S."/>
            <person name="Lemon K.P."/>
        </authorList>
    </citation>
    <scope>NUCLEOTIDE SEQUENCE</scope>
    <source>
        <strain evidence="3">KPL2773</strain>
        <strain evidence="2 5">KPL3772</strain>
    </source>
</reference>
<keyword evidence="1" id="KW-1133">Transmembrane helix</keyword>
<dbReference type="AlphaFoldDB" id="A0AAP4BSG0"/>
<accession>A0AAP4BSG0</accession>
<evidence type="ECO:0000313" key="5">
    <source>
        <dbReference type="Proteomes" id="UP001239759"/>
    </source>
</evidence>
<keyword evidence="1" id="KW-0812">Transmembrane</keyword>
<gene>
    <name evidence="2" type="ORF">QPX23_05545</name>
    <name evidence="3" type="ORF">QPX42_09165</name>
</gene>
<keyword evidence="1" id="KW-0472">Membrane</keyword>
<comment type="caution">
    <text evidence="3">The sequence shown here is derived from an EMBL/GenBank/DDBJ whole genome shotgun (WGS) entry which is preliminary data.</text>
</comment>
<proteinExistence type="predicted"/>
<protein>
    <submittedName>
        <fullName evidence="3">Uncharacterized protein</fullName>
    </submittedName>
</protein>
<evidence type="ECO:0000313" key="4">
    <source>
        <dbReference type="Proteomes" id="UP001224412"/>
    </source>
</evidence>
<sequence>MALSLRKTSCALSACVVGIQFISPLFPDGSVTALGWTLGLAVIPLILGVVARSPRAVVLAIAAGFSPVLLLWAAYMVSFLLYIISFGNIVWI</sequence>
<feature type="transmembrane region" description="Helical" evidence="1">
    <location>
        <begin position="58"/>
        <end position="84"/>
    </location>
</feature>
<dbReference type="RefSeq" id="WP_249619700.1">
    <property type="nucleotide sequence ID" value="NZ_CP091864.1"/>
</dbReference>
<evidence type="ECO:0000313" key="2">
    <source>
        <dbReference type="EMBL" id="MDK4290192.1"/>
    </source>
</evidence>
<organism evidence="3 4">
    <name type="scientific">Corynebacterium pseudodiphtheriticum</name>
    <dbReference type="NCBI Taxonomy" id="37637"/>
    <lineage>
        <taxon>Bacteria</taxon>
        <taxon>Bacillati</taxon>
        <taxon>Actinomycetota</taxon>
        <taxon>Actinomycetes</taxon>
        <taxon>Mycobacteriales</taxon>
        <taxon>Corynebacteriaceae</taxon>
        <taxon>Corynebacterium</taxon>
    </lineage>
</organism>
<feature type="transmembrane region" description="Helical" evidence="1">
    <location>
        <begin position="33"/>
        <end position="51"/>
    </location>
</feature>
<dbReference type="Proteomes" id="UP001224412">
    <property type="component" value="Unassembled WGS sequence"/>
</dbReference>
<dbReference type="EMBL" id="JASNUQ010000007">
    <property type="protein sequence ID" value="MDK4290192.1"/>
    <property type="molecule type" value="Genomic_DNA"/>
</dbReference>
<evidence type="ECO:0000313" key="3">
    <source>
        <dbReference type="EMBL" id="MDK4307705.1"/>
    </source>
</evidence>
<name>A0AAP4BSG0_9CORY</name>
<dbReference type="Proteomes" id="UP001239759">
    <property type="component" value="Unassembled WGS sequence"/>
</dbReference>
<keyword evidence="5" id="KW-1185">Reference proteome</keyword>